<name>A0ABY5PFV1_9ACTN</name>
<feature type="domain" description="Glycosyl transferase family 1" evidence="1">
    <location>
        <begin position="142"/>
        <end position="298"/>
    </location>
</feature>
<sequence>MLRTAIRTAPAGVRAAVWQVFYVLEAGLVWDRLHREGVTHIHAHFANSASAVALLAAELGRADGLRWSFTMHGPTEFDDVDGFAVAEKARSAAFVACIGDYCRSQVMKLTPPEVWDRLVVVRCGVDTERFAPDLDRPRPAAGPLRVLCVGRLVPDKGQELLLRALALLQDRGIEAELVLAGDGPSRERLEAACKTLRLNSSVRFLGSVGQDRMLDVYGDADVFCLPSFAEGIPVVLMEAMATGLPVVTSRIMGIPELVEDGVSGLLVPPGRVEAIADALEELHRDPARRHAMGEAGRARVEGEFRVDRSALELRRRFAGVAAPVADAVAVLPG</sequence>
<evidence type="ECO:0000259" key="1">
    <source>
        <dbReference type="Pfam" id="PF00534"/>
    </source>
</evidence>
<protein>
    <submittedName>
        <fullName evidence="2">Glycosyltransferase family 4 protein</fullName>
    </submittedName>
</protein>
<proteinExistence type="predicted"/>
<dbReference type="Gene3D" id="3.40.50.2000">
    <property type="entry name" value="Glycogen Phosphorylase B"/>
    <property type="match status" value="2"/>
</dbReference>
<accession>A0ABY5PFV1</accession>
<organism evidence="2 3">
    <name type="scientific">Svornostia abyssi</name>
    <dbReference type="NCBI Taxonomy" id="2898438"/>
    <lineage>
        <taxon>Bacteria</taxon>
        <taxon>Bacillati</taxon>
        <taxon>Actinomycetota</taxon>
        <taxon>Thermoleophilia</taxon>
        <taxon>Solirubrobacterales</taxon>
        <taxon>Baekduiaceae</taxon>
        <taxon>Svornostia</taxon>
    </lineage>
</organism>
<evidence type="ECO:0000313" key="3">
    <source>
        <dbReference type="Proteomes" id="UP001058860"/>
    </source>
</evidence>
<reference evidence="3" key="1">
    <citation type="submission" date="2021-11" db="EMBL/GenBank/DDBJ databases">
        <title>Cultivation dependent microbiological survey of springs from the worlds oldest radium mine currently devoted to the extraction of radon-saturated water.</title>
        <authorList>
            <person name="Kapinusova G."/>
            <person name="Smrhova T."/>
            <person name="Strejcek M."/>
            <person name="Suman J."/>
            <person name="Jani K."/>
            <person name="Pajer P."/>
            <person name="Uhlik O."/>
        </authorList>
    </citation>
    <scope>NUCLEOTIDE SEQUENCE [LARGE SCALE GENOMIC DNA]</scope>
    <source>
        <strain evidence="3">J379</strain>
    </source>
</reference>
<dbReference type="RefSeq" id="WP_353864032.1">
    <property type="nucleotide sequence ID" value="NZ_CP088295.1"/>
</dbReference>
<gene>
    <name evidence="2" type="ORF">LRS13_23135</name>
</gene>
<dbReference type="CDD" id="cd03801">
    <property type="entry name" value="GT4_PimA-like"/>
    <property type="match status" value="1"/>
</dbReference>
<dbReference type="Pfam" id="PF00534">
    <property type="entry name" value="Glycos_transf_1"/>
    <property type="match status" value="1"/>
</dbReference>
<dbReference type="InterPro" id="IPR001296">
    <property type="entry name" value="Glyco_trans_1"/>
</dbReference>
<keyword evidence="3" id="KW-1185">Reference proteome</keyword>
<dbReference type="Proteomes" id="UP001058860">
    <property type="component" value="Chromosome"/>
</dbReference>
<dbReference type="PANTHER" id="PTHR45947">
    <property type="entry name" value="SULFOQUINOVOSYL TRANSFERASE SQD2"/>
    <property type="match status" value="1"/>
</dbReference>
<dbReference type="SUPFAM" id="SSF53756">
    <property type="entry name" value="UDP-Glycosyltransferase/glycogen phosphorylase"/>
    <property type="match status" value="1"/>
</dbReference>
<dbReference type="InterPro" id="IPR050194">
    <property type="entry name" value="Glycosyltransferase_grp1"/>
</dbReference>
<dbReference type="EMBL" id="CP088295">
    <property type="protein sequence ID" value="UUY03528.1"/>
    <property type="molecule type" value="Genomic_DNA"/>
</dbReference>
<dbReference type="PANTHER" id="PTHR45947:SF15">
    <property type="entry name" value="TEICHURONIC ACID BIOSYNTHESIS GLYCOSYLTRANSFERASE TUAC-RELATED"/>
    <property type="match status" value="1"/>
</dbReference>
<evidence type="ECO:0000313" key="2">
    <source>
        <dbReference type="EMBL" id="UUY03528.1"/>
    </source>
</evidence>